<protein>
    <submittedName>
        <fullName evidence="2">Aminoglycoside phosphotransferase (APT) family kinase protein</fullName>
    </submittedName>
</protein>
<dbReference type="PANTHER" id="PTHR21310">
    <property type="entry name" value="AMINOGLYCOSIDE PHOSPHOTRANSFERASE-RELATED-RELATED"/>
    <property type="match status" value="1"/>
</dbReference>
<dbReference type="Pfam" id="PF01636">
    <property type="entry name" value="APH"/>
    <property type="match status" value="1"/>
</dbReference>
<dbReference type="InterPro" id="IPR002575">
    <property type="entry name" value="Aminoglycoside_PTrfase"/>
</dbReference>
<dbReference type="Gene3D" id="3.30.200.20">
    <property type="entry name" value="Phosphorylase Kinase, domain 1"/>
    <property type="match status" value="1"/>
</dbReference>
<organism evidence="2 3">
    <name type="scientific">Jiangella mangrovi</name>
    <dbReference type="NCBI Taxonomy" id="1524084"/>
    <lineage>
        <taxon>Bacteria</taxon>
        <taxon>Bacillati</taxon>
        <taxon>Actinomycetota</taxon>
        <taxon>Actinomycetes</taxon>
        <taxon>Jiangellales</taxon>
        <taxon>Jiangellaceae</taxon>
        <taxon>Jiangella</taxon>
    </lineage>
</organism>
<dbReference type="InterPro" id="IPR011009">
    <property type="entry name" value="Kinase-like_dom_sf"/>
</dbReference>
<dbReference type="SUPFAM" id="SSF56112">
    <property type="entry name" value="Protein kinase-like (PK-like)"/>
    <property type="match status" value="1"/>
</dbReference>
<evidence type="ECO:0000259" key="1">
    <source>
        <dbReference type="Pfam" id="PF01636"/>
    </source>
</evidence>
<evidence type="ECO:0000313" key="2">
    <source>
        <dbReference type="EMBL" id="MBB5790024.1"/>
    </source>
</evidence>
<reference evidence="2 3" key="1">
    <citation type="submission" date="2020-08" db="EMBL/GenBank/DDBJ databases">
        <title>Sequencing the genomes of 1000 actinobacteria strains.</title>
        <authorList>
            <person name="Klenk H.-P."/>
        </authorList>
    </citation>
    <scope>NUCLEOTIDE SEQUENCE [LARGE SCALE GENOMIC DNA]</scope>
    <source>
        <strain evidence="2 3">DSM 102122</strain>
    </source>
</reference>
<gene>
    <name evidence="2" type="ORF">HD601_004599</name>
</gene>
<dbReference type="Gene3D" id="3.90.1200.10">
    <property type="match status" value="1"/>
</dbReference>
<dbReference type="EMBL" id="JACHMM010000001">
    <property type="protein sequence ID" value="MBB5790024.1"/>
    <property type="molecule type" value="Genomic_DNA"/>
</dbReference>
<dbReference type="InterPro" id="IPR051678">
    <property type="entry name" value="AGP_Transferase"/>
</dbReference>
<dbReference type="Proteomes" id="UP000542813">
    <property type="component" value="Unassembled WGS sequence"/>
</dbReference>
<dbReference type="GO" id="GO:0016301">
    <property type="term" value="F:kinase activity"/>
    <property type="evidence" value="ECO:0007669"/>
    <property type="project" value="UniProtKB-KW"/>
</dbReference>
<dbReference type="AlphaFoldDB" id="A0A7W9GU28"/>
<name>A0A7W9GU28_9ACTN</name>
<dbReference type="RefSeq" id="WP_184825779.1">
    <property type="nucleotide sequence ID" value="NZ_JACHMM010000001.1"/>
</dbReference>
<keyword evidence="2" id="KW-0808">Transferase</keyword>
<keyword evidence="3" id="KW-1185">Reference proteome</keyword>
<keyword evidence="2" id="KW-0418">Kinase</keyword>
<comment type="caution">
    <text evidence="2">The sequence shown here is derived from an EMBL/GenBank/DDBJ whole genome shotgun (WGS) entry which is preliminary data.</text>
</comment>
<dbReference type="PANTHER" id="PTHR21310:SF42">
    <property type="entry name" value="BIFUNCTIONAL AAC_APH"/>
    <property type="match status" value="1"/>
</dbReference>
<evidence type="ECO:0000313" key="3">
    <source>
        <dbReference type="Proteomes" id="UP000542813"/>
    </source>
</evidence>
<proteinExistence type="predicted"/>
<accession>A0A7W9GU28</accession>
<dbReference type="CDD" id="cd05155">
    <property type="entry name" value="APH_ChoK_like_1"/>
    <property type="match status" value="1"/>
</dbReference>
<feature type="domain" description="Aminoglycoside phosphotransferase" evidence="1">
    <location>
        <begin position="38"/>
        <end position="262"/>
    </location>
</feature>
<sequence length="294" mass="31570">MTTPRMHADQLEIDAALVRRLLAAQFPQWAGLALRRVRSAGTVNAVYRLGDELSVRLPLVPEWAGDLESELEWLPRLADGGGLPLEIPEPVAAGEPGEGYPARWAVYRWLDGVTPEWRGLDDPRTAGRLAEFVRALRDLDPGGAPEGKGQRLLAADDDAVREAIASLAGTVDTAAATAVWTDALAAEVWDGERVWVHGDLLHLNLLTRGGELSAVLDFGSAGAGDGAYDLLPAWTLFTGAAREAFRAELAPDDAAWARGRGYALAKGLIALPYYRETNPVFAAFAREVIDASLA</sequence>